<gene>
    <name evidence="1" type="ORF">TIFTF001_042532</name>
</gene>
<evidence type="ECO:0000313" key="1">
    <source>
        <dbReference type="EMBL" id="GMN36904.1"/>
    </source>
</evidence>
<dbReference type="AlphaFoldDB" id="A0AA87ZNW1"/>
<keyword evidence="2" id="KW-1185">Reference proteome</keyword>
<dbReference type="EMBL" id="BTGU01002352">
    <property type="protein sequence ID" value="GMN36904.1"/>
    <property type="molecule type" value="Genomic_DNA"/>
</dbReference>
<protein>
    <submittedName>
        <fullName evidence="1">Uncharacterized protein</fullName>
    </submittedName>
</protein>
<name>A0AA87ZNW1_FICCA</name>
<feature type="non-terminal residue" evidence="1">
    <location>
        <position position="1"/>
    </location>
</feature>
<dbReference type="Proteomes" id="UP001187192">
    <property type="component" value="Unassembled WGS sequence"/>
</dbReference>
<proteinExistence type="predicted"/>
<reference evidence="1" key="1">
    <citation type="submission" date="2023-07" db="EMBL/GenBank/DDBJ databases">
        <title>draft genome sequence of fig (Ficus carica).</title>
        <authorList>
            <person name="Takahashi T."/>
            <person name="Nishimura K."/>
        </authorList>
    </citation>
    <scope>NUCLEOTIDE SEQUENCE</scope>
</reference>
<evidence type="ECO:0000313" key="2">
    <source>
        <dbReference type="Proteomes" id="UP001187192"/>
    </source>
</evidence>
<accession>A0AA87ZNW1</accession>
<comment type="caution">
    <text evidence="1">The sequence shown here is derived from an EMBL/GenBank/DDBJ whole genome shotgun (WGS) entry which is preliminary data.</text>
</comment>
<organism evidence="1 2">
    <name type="scientific">Ficus carica</name>
    <name type="common">Common fig</name>
    <dbReference type="NCBI Taxonomy" id="3494"/>
    <lineage>
        <taxon>Eukaryota</taxon>
        <taxon>Viridiplantae</taxon>
        <taxon>Streptophyta</taxon>
        <taxon>Embryophyta</taxon>
        <taxon>Tracheophyta</taxon>
        <taxon>Spermatophyta</taxon>
        <taxon>Magnoliopsida</taxon>
        <taxon>eudicotyledons</taxon>
        <taxon>Gunneridae</taxon>
        <taxon>Pentapetalae</taxon>
        <taxon>rosids</taxon>
        <taxon>fabids</taxon>
        <taxon>Rosales</taxon>
        <taxon>Moraceae</taxon>
        <taxon>Ficeae</taxon>
        <taxon>Ficus</taxon>
    </lineage>
</organism>
<sequence length="20" mass="2044">GDGLVHRSAKFSIVIASTSV</sequence>